<dbReference type="AlphaFoldDB" id="A0A3B1BT72"/>
<feature type="non-terminal residue" evidence="1">
    <location>
        <position position="1"/>
    </location>
</feature>
<protein>
    <submittedName>
        <fullName evidence="1">Uncharacterized protein</fullName>
    </submittedName>
</protein>
<dbReference type="EMBL" id="UOGC01000058">
    <property type="protein sequence ID" value="VAX17721.1"/>
    <property type="molecule type" value="Genomic_DNA"/>
</dbReference>
<organism evidence="1">
    <name type="scientific">hydrothermal vent metagenome</name>
    <dbReference type="NCBI Taxonomy" id="652676"/>
    <lineage>
        <taxon>unclassified sequences</taxon>
        <taxon>metagenomes</taxon>
        <taxon>ecological metagenomes</taxon>
    </lineage>
</organism>
<name>A0A3B1BT72_9ZZZZ</name>
<sequence>FTVNSGDLDAAQVKFLKNMGVGYLIFHEEAYPPKVSAFPQSAALKRLEMSPFLEIAMQEPPLTLFRLVNTPKNKKPSEVTSPMGLLFQSESLVRINGISEEDATAGNGVALVYEGAGEEKILNAGPYMTFPTGSYRATFRVKVADNSSNEPLVKLDVAGDKGRVILAKKIIRGTDFTASGEYQDFSLEYTLYEGIAWQVEFRPYLIGRGKVYMDSVYVTFADRVDPTWEYEAEQMYYTGQIEKDDDASGGMAVVSTPGRDPADVMMRGPDRAYNAGEYTAHFRLKLQRGHAPADIVAKISAYSVNTGELLASRNVMASDFKEEWKYESLPLPFSLGKKDVVEFRVFSNGIAKLAVDSVKVVPGLI</sequence>
<proteinExistence type="predicted"/>
<reference evidence="1" key="1">
    <citation type="submission" date="2018-06" db="EMBL/GenBank/DDBJ databases">
        <authorList>
            <person name="Zhirakovskaya E."/>
        </authorList>
    </citation>
    <scope>NUCLEOTIDE SEQUENCE</scope>
</reference>
<gene>
    <name evidence="1" type="ORF">MNBD_NITROSPINAE01-1201</name>
</gene>
<evidence type="ECO:0000313" key="1">
    <source>
        <dbReference type="EMBL" id="VAX17721.1"/>
    </source>
</evidence>
<accession>A0A3B1BT72</accession>